<dbReference type="GO" id="GO:0016020">
    <property type="term" value="C:membrane"/>
    <property type="evidence" value="ECO:0007669"/>
    <property type="project" value="TreeGrafter"/>
</dbReference>
<dbReference type="RefSeq" id="WP_183449183.1">
    <property type="nucleotide sequence ID" value="NZ_JACHWB010000002.1"/>
</dbReference>
<dbReference type="InterPro" id="IPR050879">
    <property type="entry name" value="Acyltransferase_3"/>
</dbReference>
<evidence type="ECO:0000259" key="3">
    <source>
        <dbReference type="Pfam" id="PF19040"/>
    </source>
</evidence>
<dbReference type="GO" id="GO:0016747">
    <property type="term" value="F:acyltransferase activity, transferring groups other than amino-acyl groups"/>
    <property type="evidence" value="ECO:0007669"/>
    <property type="project" value="InterPro"/>
</dbReference>
<accession>A0A7W4VLB4</accession>
<dbReference type="PANTHER" id="PTHR23028">
    <property type="entry name" value="ACETYLTRANSFERASE"/>
    <property type="match status" value="1"/>
</dbReference>
<dbReference type="EMBL" id="JACHWB010000002">
    <property type="protein sequence ID" value="MBB3018707.1"/>
    <property type="molecule type" value="Genomic_DNA"/>
</dbReference>
<organism evidence="4 5">
    <name type="scientific">Microvirga lupini</name>
    <dbReference type="NCBI Taxonomy" id="420324"/>
    <lineage>
        <taxon>Bacteria</taxon>
        <taxon>Pseudomonadati</taxon>
        <taxon>Pseudomonadota</taxon>
        <taxon>Alphaproteobacteria</taxon>
        <taxon>Hyphomicrobiales</taxon>
        <taxon>Methylobacteriaceae</taxon>
        <taxon>Microvirga</taxon>
    </lineage>
</organism>
<feature type="transmembrane region" description="Helical" evidence="1">
    <location>
        <begin position="174"/>
        <end position="193"/>
    </location>
</feature>
<comment type="caution">
    <text evidence="4">The sequence shown here is derived from an EMBL/GenBank/DDBJ whole genome shotgun (WGS) entry which is preliminary data.</text>
</comment>
<protein>
    <submittedName>
        <fullName evidence="4">Peptidoglycan/LPS O-acetylase OafA/YrhL</fullName>
    </submittedName>
</protein>
<feature type="transmembrane region" description="Helical" evidence="1">
    <location>
        <begin position="12"/>
        <end position="29"/>
    </location>
</feature>
<gene>
    <name evidence="4" type="ORF">FHR70_001761</name>
</gene>
<dbReference type="InterPro" id="IPR002656">
    <property type="entry name" value="Acyl_transf_3_dom"/>
</dbReference>
<feature type="transmembrane region" description="Helical" evidence="1">
    <location>
        <begin position="232"/>
        <end position="250"/>
    </location>
</feature>
<evidence type="ECO:0000259" key="2">
    <source>
        <dbReference type="Pfam" id="PF01757"/>
    </source>
</evidence>
<evidence type="ECO:0000313" key="4">
    <source>
        <dbReference type="EMBL" id="MBB3018707.1"/>
    </source>
</evidence>
<feature type="transmembrane region" description="Helical" evidence="1">
    <location>
        <begin position="199"/>
        <end position="220"/>
    </location>
</feature>
<feature type="transmembrane region" description="Helical" evidence="1">
    <location>
        <begin position="35"/>
        <end position="56"/>
    </location>
</feature>
<dbReference type="InterPro" id="IPR043968">
    <property type="entry name" value="SGNH"/>
</dbReference>
<feature type="transmembrane region" description="Helical" evidence="1">
    <location>
        <begin position="355"/>
        <end position="377"/>
    </location>
</feature>
<dbReference type="GO" id="GO:0009103">
    <property type="term" value="P:lipopolysaccharide biosynthetic process"/>
    <property type="evidence" value="ECO:0007669"/>
    <property type="project" value="TreeGrafter"/>
</dbReference>
<keyword evidence="1" id="KW-0472">Membrane</keyword>
<dbReference type="Proteomes" id="UP000532010">
    <property type="component" value="Unassembled WGS sequence"/>
</dbReference>
<feature type="transmembrane region" description="Helical" evidence="1">
    <location>
        <begin position="149"/>
        <end position="167"/>
    </location>
</feature>
<dbReference type="AlphaFoldDB" id="A0A7W4VLB4"/>
<dbReference type="Pfam" id="PF19040">
    <property type="entry name" value="SGNH"/>
    <property type="match status" value="1"/>
</dbReference>
<dbReference type="Pfam" id="PF01757">
    <property type="entry name" value="Acyl_transf_3"/>
    <property type="match status" value="1"/>
</dbReference>
<keyword evidence="1" id="KW-1133">Transmembrane helix</keyword>
<keyword evidence="5" id="KW-1185">Reference proteome</keyword>
<feature type="domain" description="Acyltransferase 3" evidence="2">
    <location>
        <begin position="11"/>
        <end position="336"/>
    </location>
</feature>
<sequence>MLKPQHELVPEIQGLRAVAVLAVLFYHIWPWILPGGYVGVDVFFVISGYLITGSLLKEAEGSGRINIGAFYARRIRRLLPAATVVSLAVALAIPLFPKGQWADLANSIVASALYVQNWFLAAEAVNYLADDAKGPMNHFWSLSVEEQYYILWPLILMPVLHFARWSALSPRASFGWFVGLIGLGSLAYSVWLTPVTPGVAYFVTTTRAWELALGGALAVIPVRHFIASSMRAVLGGVGLLAIVLACVVYSDQTSFPGYAATLPTLGAAAVILASGAHVPLSAGRILNTRAFQYLGDISYSLYLWHWPVIVIYETVVGRAVGLRSGVAVFAASLALAHLSKVFVEDPFRSARLSLGRTFLVGAASIAITVIAGASYLVRDALEPTPIASSDKPRGALAMKDAGYDWRKEDPLRIVPRPEKVNADVPFAYRDRCQQTVEGTEVLVCHYGNPDSGTKVVMIGNSHATHWFPAFEDIVRTQPIYFRGIAKSACIFSLEPVYDTGLKRPYTECAEWSKNVIEWLSRERPDVVLISHSSGSNKVTQEKLIATWRPLLEMGLDVRHVRNIPWLPSHPGKCLEGSKNWMTDCLPSRKKVLREDNLFMVAKTLNVKILDFSEYFCDNTHCPVMIGGVLVYRDSHHMTATYSRTLSGPLQEKLALTAPSRATEVRQNQ</sequence>
<feature type="transmembrane region" description="Helical" evidence="1">
    <location>
        <begin position="256"/>
        <end position="278"/>
    </location>
</feature>
<dbReference type="PANTHER" id="PTHR23028:SF53">
    <property type="entry name" value="ACYL_TRANSF_3 DOMAIN-CONTAINING PROTEIN"/>
    <property type="match status" value="1"/>
</dbReference>
<proteinExistence type="predicted"/>
<feature type="domain" description="SGNH" evidence="3">
    <location>
        <begin position="431"/>
        <end position="646"/>
    </location>
</feature>
<keyword evidence="1" id="KW-0812">Transmembrane</keyword>
<evidence type="ECO:0000313" key="5">
    <source>
        <dbReference type="Proteomes" id="UP000532010"/>
    </source>
</evidence>
<name>A0A7W4VLB4_9HYPH</name>
<reference evidence="4 5" key="1">
    <citation type="submission" date="2020-08" db="EMBL/GenBank/DDBJ databases">
        <title>The Agave Microbiome: Exploring the role of microbial communities in plant adaptations to desert environments.</title>
        <authorList>
            <person name="Partida-Martinez L.P."/>
        </authorList>
    </citation>
    <scope>NUCLEOTIDE SEQUENCE [LARGE SCALE GENOMIC DNA]</scope>
    <source>
        <strain evidence="4 5">AT3.9</strain>
    </source>
</reference>
<feature type="transmembrane region" description="Helical" evidence="1">
    <location>
        <begin position="77"/>
        <end position="96"/>
    </location>
</feature>
<evidence type="ECO:0000256" key="1">
    <source>
        <dbReference type="SAM" id="Phobius"/>
    </source>
</evidence>